<dbReference type="GO" id="GO:0140445">
    <property type="term" value="C:chromosome, telomeric repeat region"/>
    <property type="evidence" value="ECO:0007669"/>
    <property type="project" value="TreeGrafter"/>
</dbReference>
<feature type="non-terminal residue" evidence="9">
    <location>
        <position position="1"/>
    </location>
</feature>
<dbReference type="PANTHER" id="PTHR22928:SF3">
    <property type="entry name" value="TELOMERE-ASSOCIATED PROTEIN RIF1"/>
    <property type="match status" value="1"/>
</dbReference>
<dbReference type="CDD" id="cd14267">
    <property type="entry name" value="Rif1_CTD_C-II_like"/>
    <property type="match status" value="1"/>
</dbReference>
<feature type="domain" description="Telomere-associated protein Rif1 N-terminal" evidence="8">
    <location>
        <begin position="6"/>
        <end position="83"/>
    </location>
</feature>
<dbReference type="InterPro" id="IPR016024">
    <property type="entry name" value="ARM-type_fold"/>
</dbReference>
<accession>A0A147BG51</accession>
<dbReference type="GO" id="GO:0005634">
    <property type="term" value="C:nucleus"/>
    <property type="evidence" value="ECO:0007669"/>
    <property type="project" value="UniProtKB-SubCell"/>
</dbReference>
<feature type="region of interest" description="Disordered" evidence="7">
    <location>
        <begin position="1220"/>
        <end position="1258"/>
    </location>
</feature>
<feature type="compositionally biased region" description="Polar residues" evidence="7">
    <location>
        <begin position="1552"/>
        <end position="1562"/>
    </location>
</feature>
<sequence>EKPLGSAKPELRCQALEAWRVLIDTLALKPDHLKMAKMLKLVMTPLKRSASSNAQARLELLRTMWHLAVRLEQNLSQVFDQVCLPLLQVVTSFLGEDCSRLPPDKASERTDVQREALFILVRLLQLKEESEPDFETAFAGVQLPPLAAPVPTSVLGRHLEVCEKTCQAAFLFLQQEEQRDVEGLGHLLLHLLIQRVVEAHSDDSTVTVAALLKLIDDAMTGYALSSPLTCAKVIQEVSLMPEKILTSHCYYSGKVGVLHGTPVLTFLKLLIQPSVVTALNSEERVVSLFKTLLSFGLNGPSWLHFAHAIITQLEKCASTDGSALPPSTEPSSEAVLSASSQSLAASSMAGPFWLALASALVVCVQSRQEVNQGTNQEPDFTTMVEALGFPATHVLPFASAQTKKVVLRKWAELYQCFACTAALVASAIPNNACHEVCQLLYFRLTPALKEDLNYVDTFCNILLIVGEHLPSSIGKNVAGGCPGLSNWGQRPSGQLPMGNLHWFCRLVGWVLEACHAEHSKHITETVLHPKVKQPLMSATGKVIRLTKDLLSSLHGSQVQQEFLRLFAMPLAPFFVLIKTTKVSKVVNSGVGPKLEGLWSVLVTGIQDYYRGLRDTTLLLLLSPLLEATLLHPRWLIRERALQLWKALFAQPSSPLNIPDSLKEVLRKVRPCLLPDVSPEEFTSSSPATQSSQSQDSSSLVPDARPLLTPTRAGPVGFSPLPKGRSSFEKPNCSPTALAVARSPGFARPQASQAAAKSKRRSLYDYRSEEFVQIASPVKKSTALTEHQREVFRERRSLPAMYNNLSQSGLDSQDFIICTPALNERCEEAPAVEGSGGAHAPVIILDSEDDMRDVENACEGEAGTRAREMEHNSGGRRTPPLQEVDCNSQQPVEVAAEVVVSESEEFESSSQLVEKCKELVVEIKLCRYDTPSLKHVVSPVASPKVHRPKGRLSFARSVDPTLEQATEAAHLDFTDVVPSSQSSLGSGCEETAAEVQKETARRKSAKKPSKKSRGKAKKAPPAPVGARRRSVGRPRKVVKPVVPESSSEEQTLQTCESTVSCESQPSGSTRLGERKRDKSLVASAEEEVQTSLLPRPAKASKLAFAPKHRKDAVAEVVSRSPQSWLGVELEDGVAPLVEHEDDLTLVEETEVDRTLPENDDEDNAFVEDTEVDCAQVDLTSDSPEATGNDDTQETVTCGVSEPSLCDVEISLVESDVVAAEEAGEQEGGLGGFGSSFSAGNRDGSHVSPAKGEDSGPPLSQITANSELQLLAIASADEDFLGDAVAPGVLVSETVGFDSTEHNIRATNGRTDTSVHKGASGTVAIVSEASICRPDVDCGATQEAEQFSDLRLESATQSEESSGSEVTGAAIAHPTRPEDATAAVAELAPPTLRLPSVSELRWKQIFPSLTPQQKQRPESAQEAASTLDECKPRRAGRESIAGTGESKPCQAVEASVPERLSPDLPEDPLGADDGGIAQGSIQYSDLVLEPLTQSEAADESEEADATRAQASDTVDKVTGARKRKLPCQASPIASRLRAKQMRQSLHAAQEESPSRQQQGCSTGQAVPAEPGSPPGRSGGGRPPWAMSPSLAHSSRSRQMLDAAMRSLVTSPSAALKRKAAAADVRPAGASNGTDTASPGLNGILKRRSCGVDSPEHSPQRTSRSVSFADPIVHVCEITPRDCRLARPSLYGLRGKDLAEEVLVDSQEPLCPELDACEDPLEKIIPFMTSSVWQRSLQRRLSGLNIQTVRDLAVLTPAQAAQLPIRAPRVATLRSNLQAYLEAMQPAPEVNNLGAAVNNVGADTDGPRLEAVPGDDPATTVASREGEPAKLLEECLPAPPILAEPSDGTAASKTTAPIEVLPSLVAQLEALTEDVEAGRGALRRETADAVEAPTQNDQEVSTSKDLLLQWMPEFLSSLDSEAFKDVFMAISLEAAKRMNKT</sequence>
<evidence type="ECO:0000256" key="6">
    <source>
        <dbReference type="ARBA" id="ARBA00023306"/>
    </source>
</evidence>
<protein>
    <submittedName>
        <fullName evidence="9">Putative microtubule-associated protein futsch</fullName>
    </submittedName>
</protein>
<evidence type="ECO:0000256" key="5">
    <source>
        <dbReference type="ARBA" id="ARBA00023242"/>
    </source>
</evidence>
<feature type="region of interest" description="Disordered" evidence="7">
    <location>
        <begin position="1798"/>
        <end position="1824"/>
    </location>
</feature>
<dbReference type="InterPro" id="IPR022031">
    <property type="entry name" value="Rif1_N"/>
</dbReference>
<keyword evidence="4" id="KW-0779">Telomere</keyword>
<feature type="compositionally biased region" description="Basic and acidic residues" evidence="7">
    <location>
        <begin position="1426"/>
        <end position="1435"/>
    </location>
</feature>
<keyword evidence="5" id="KW-0539">Nucleus</keyword>
<comment type="subcellular location">
    <subcellularLocation>
        <location evidence="2">Chromosome</location>
        <location evidence="2">Telomere</location>
    </subcellularLocation>
    <subcellularLocation>
        <location evidence="1">Nucleus</location>
    </subcellularLocation>
</comment>
<feature type="region of interest" description="Disordered" evidence="7">
    <location>
        <begin position="972"/>
        <end position="1081"/>
    </location>
</feature>
<keyword evidence="6" id="KW-0131">Cell cycle</keyword>
<evidence type="ECO:0000256" key="7">
    <source>
        <dbReference type="SAM" id="MobiDB-lite"/>
    </source>
</evidence>
<evidence type="ECO:0000256" key="4">
    <source>
        <dbReference type="ARBA" id="ARBA00022895"/>
    </source>
</evidence>
<reference evidence="9" key="1">
    <citation type="journal article" date="2018" name="PLoS Negl. Trop. Dis.">
        <title>Sialome diversity of ticks revealed by RNAseq of single tick salivary glands.</title>
        <authorList>
            <person name="Perner J."/>
            <person name="Kropackova S."/>
            <person name="Kopacek P."/>
            <person name="Ribeiro J.M."/>
        </authorList>
    </citation>
    <scope>NUCLEOTIDE SEQUENCE</scope>
    <source>
        <strain evidence="9">Siblings of single egg batch collected in Ceske Budejovice</strain>
        <tissue evidence="9">Salivary glands</tissue>
    </source>
</reference>
<organism evidence="9">
    <name type="scientific">Ixodes ricinus</name>
    <name type="common">Common tick</name>
    <name type="synonym">Acarus ricinus</name>
    <dbReference type="NCBI Taxonomy" id="34613"/>
    <lineage>
        <taxon>Eukaryota</taxon>
        <taxon>Metazoa</taxon>
        <taxon>Ecdysozoa</taxon>
        <taxon>Arthropoda</taxon>
        <taxon>Chelicerata</taxon>
        <taxon>Arachnida</taxon>
        <taxon>Acari</taxon>
        <taxon>Parasitiformes</taxon>
        <taxon>Ixodida</taxon>
        <taxon>Ixodoidea</taxon>
        <taxon>Ixodidae</taxon>
        <taxon>Ixodinae</taxon>
        <taxon>Ixodes</taxon>
    </lineage>
</organism>
<feature type="compositionally biased region" description="Low complexity" evidence="7">
    <location>
        <begin position="683"/>
        <end position="698"/>
    </location>
</feature>
<dbReference type="SUPFAM" id="SSF48371">
    <property type="entry name" value="ARM repeat"/>
    <property type="match status" value="1"/>
</dbReference>
<dbReference type="GO" id="GO:0000723">
    <property type="term" value="P:telomere maintenance"/>
    <property type="evidence" value="ECO:0007669"/>
    <property type="project" value="TreeGrafter"/>
</dbReference>
<name>A0A147BG51_IXORI</name>
<feature type="compositionally biased region" description="Basic residues" evidence="7">
    <location>
        <begin position="1001"/>
        <end position="1017"/>
    </location>
</feature>
<evidence type="ECO:0000256" key="3">
    <source>
        <dbReference type="ARBA" id="ARBA00022454"/>
    </source>
</evidence>
<dbReference type="Pfam" id="PF12231">
    <property type="entry name" value="Rif1_N"/>
    <property type="match status" value="1"/>
</dbReference>
<feature type="region of interest" description="Disordered" evidence="7">
    <location>
        <begin position="1406"/>
        <end position="1595"/>
    </location>
</feature>
<feature type="compositionally biased region" description="Polar residues" evidence="7">
    <location>
        <begin position="1048"/>
        <end position="1068"/>
    </location>
</feature>
<evidence type="ECO:0000256" key="1">
    <source>
        <dbReference type="ARBA" id="ARBA00004123"/>
    </source>
</evidence>
<evidence type="ECO:0000259" key="8">
    <source>
        <dbReference type="Pfam" id="PF12231"/>
    </source>
</evidence>
<feature type="compositionally biased region" description="Basic residues" evidence="7">
    <location>
        <begin position="1025"/>
        <end position="1037"/>
    </location>
</feature>
<evidence type="ECO:0000313" key="9">
    <source>
        <dbReference type="EMBL" id="JAR89741.1"/>
    </source>
</evidence>
<dbReference type="PANTHER" id="PTHR22928">
    <property type="entry name" value="TELOMERE-ASSOCIATED PROTEIN RIF1"/>
    <property type="match status" value="1"/>
</dbReference>
<keyword evidence="3" id="KW-0158">Chromosome</keyword>
<dbReference type="EMBL" id="GEGO01005663">
    <property type="protein sequence ID" value="JAR89741.1"/>
    <property type="molecule type" value="Transcribed_RNA"/>
</dbReference>
<feature type="region of interest" description="Disordered" evidence="7">
    <location>
        <begin position="678"/>
        <end position="734"/>
    </location>
</feature>
<evidence type="ECO:0000256" key="2">
    <source>
        <dbReference type="ARBA" id="ARBA00004574"/>
    </source>
</evidence>
<proteinExistence type="predicted"/>